<name>A0A2K4ZD90_9FIRM</name>
<dbReference type="EMBL" id="OFSM01000005">
    <property type="protein sequence ID" value="SOY28427.1"/>
    <property type="molecule type" value="Genomic_DNA"/>
</dbReference>
<accession>A0A2K4ZD90</accession>
<keyword evidence="2" id="KW-1185">Reference proteome</keyword>
<evidence type="ECO:0000313" key="2">
    <source>
        <dbReference type="Proteomes" id="UP000236311"/>
    </source>
</evidence>
<gene>
    <name evidence="1" type="ORF">AMURIS_01134</name>
</gene>
<protein>
    <submittedName>
        <fullName evidence="1">Uncharacterized protein</fullName>
    </submittedName>
</protein>
<evidence type="ECO:0000313" key="1">
    <source>
        <dbReference type="EMBL" id="SOY28427.1"/>
    </source>
</evidence>
<dbReference type="AlphaFoldDB" id="A0A2K4ZD90"/>
<sequence length="139" mass="16085">MFSEGFCEKFFVHRCKSLISEQKTIFPYINITGCAERYTFLHSILFSEYRSKIISKEKQQSTFCAKATKISFRKLGFTITYIISICKSLYEKKYTIFYTCVQEKPDFAGFVAIGIKCGDLAEPAGKVKWRWLPCGARCM</sequence>
<proteinExistence type="predicted"/>
<organism evidence="1 2">
    <name type="scientific">Acetatifactor muris</name>
    <dbReference type="NCBI Taxonomy" id="879566"/>
    <lineage>
        <taxon>Bacteria</taxon>
        <taxon>Bacillati</taxon>
        <taxon>Bacillota</taxon>
        <taxon>Clostridia</taxon>
        <taxon>Lachnospirales</taxon>
        <taxon>Lachnospiraceae</taxon>
        <taxon>Acetatifactor</taxon>
    </lineage>
</organism>
<reference evidence="1 2" key="1">
    <citation type="submission" date="2018-01" db="EMBL/GenBank/DDBJ databases">
        <authorList>
            <person name="Gaut B.S."/>
            <person name="Morton B.R."/>
            <person name="Clegg M.T."/>
            <person name="Duvall M.R."/>
        </authorList>
    </citation>
    <scope>NUCLEOTIDE SEQUENCE [LARGE SCALE GENOMIC DNA]</scope>
    <source>
        <strain evidence="1">GP69</strain>
    </source>
</reference>
<dbReference type="Proteomes" id="UP000236311">
    <property type="component" value="Unassembled WGS sequence"/>
</dbReference>